<dbReference type="eggNOG" id="ENOG502ZFDM">
    <property type="taxonomic scope" value="Bacteria"/>
</dbReference>
<sequence>MKNKIYIFMLLCIVVPNTVYADIQFVDLYKPDSSFNLVAALLVGAIFAAAAAALIFYTGGTVSPIVAGIGAKIGAMMGLNGAAAANAGLAFLGGGSIASGGFGIVGGVAVLSAAFVFSTEVVFDYTYSKVSDSYSYSSFQKASQDMINFPIPVNRSGSNLYEQIITDLDSIKDERGVVDISSSLFKYSIERLEVKENHVGLDDKEMTLLAKLYFINNDYIRALDFTRKYRSINENNEVVNSIYSISSLYDGGLEMEETVSFFVNNFKIIEDGFKPLVLSIFLDRIFYRIISESLSYKYFLDIYAIVYDKDVSKDKALYTEALNSRSLMYIKLQQQKILSIYLTKNLDVWSNQELPDYLSYTLDEFLLTSTFLNDYVFVLKEEVYESIESKFVIRRASSWQKDWLDSLEISDKLSSEYVQQYEVLREYVYEVYSYQDGHL</sequence>
<feature type="transmembrane region" description="Helical" evidence="1">
    <location>
        <begin position="69"/>
        <end position="91"/>
    </location>
</feature>
<name>F6DBT4_THICA</name>
<dbReference type="HOGENOM" id="CLU_623935_0_0_6"/>
<keyword evidence="1" id="KW-1133">Transmembrane helix</keyword>
<accession>F6DBT4</accession>
<dbReference type="EMBL" id="CP002776">
    <property type="protein sequence ID" value="AEG31320.1"/>
    <property type="molecule type" value="Genomic_DNA"/>
</dbReference>
<keyword evidence="1" id="KW-0472">Membrane</keyword>
<reference evidence="2 3" key="1">
    <citation type="submission" date="2011-05" db="EMBL/GenBank/DDBJ databases">
        <title>Complete sequence of Thioalkalimicrobium cyclicum ALM1.</title>
        <authorList>
            <consortium name="US DOE Joint Genome Institute"/>
            <person name="Lucas S."/>
            <person name="Han J."/>
            <person name="Lapidus A."/>
            <person name="Cheng J.-F."/>
            <person name="Goodwin L."/>
            <person name="Pitluck S."/>
            <person name="Peters L."/>
            <person name="Mikhailova N."/>
            <person name="Davenport K."/>
            <person name="Han C."/>
            <person name="Tapia R."/>
            <person name="Land M."/>
            <person name="Hauser L."/>
            <person name="Kyrpides N."/>
            <person name="Ivanova N."/>
            <person name="Pagani I."/>
            <person name="Kappler U."/>
            <person name="Woyke T."/>
        </authorList>
    </citation>
    <scope>NUCLEOTIDE SEQUENCE [LARGE SCALE GENOMIC DNA]</scope>
    <source>
        <strain evidence="3">DSM 14477 / JCM 11371 / ALM1</strain>
    </source>
</reference>
<dbReference type="RefSeq" id="WP_013835101.1">
    <property type="nucleotide sequence ID" value="NC_015581.1"/>
</dbReference>
<dbReference type="OrthoDB" id="9342663at2"/>
<organism evidence="2 3">
    <name type="scientific">Thiomicrospira cyclica (strain DSM 14477 / JCM 11371 / ALM1)</name>
    <name type="common">Thioalkalimicrobium cyclicum</name>
    <dbReference type="NCBI Taxonomy" id="717773"/>
    <lineage>
        <taxon>Bacteria</taxon>
        <taxon>Pseudomonadati</taxon>
        <taxon>Pseudomonadota</taxon>
        <taxon>Gammaproteobacteria</taxon>
        <taxon>Thiotrichales</taxon>
        <taxon>Piscirickettsiaceae</taxon>
        <taxon>Thiomicrospira</taxon>
    </lineage>
</organism>
<proteinExistence type="predicted"/>
<dbReference type="Proteomes" id="UP000009232">
    <property type="component" value="Chromosome"/>
</dbReference>
<protein>
    <submittedName>
        <fullName evidence="2">Uncharacterized protein</fullName>
    </submittedName>
</protein>
<keyword evidence="1" id="KW-0812">Transmembrane</keyword>
<dbReference type="KEGG" id="tcy:Thicy_0547"/>
<dbReference type="AlphaFoldDB" id="F6DBT4"/>
<evidence type="ECO:0000313" key="3">
    <source>
        <dbReference type="Proteomes" id="UP000009232"/>
    </source>
</evidence>
<keyword evidence="3" id="KW-1185">Reference proteome</keyword>
<feature type="transmembrane region" description="Helical" evidence="1">
    <location>
        <begin position="37"/>
        <end position="57"/>
    </location>
</feature>
<evidence type="ECO:0000256" key="1">
    <source>
        <dbReference type="SAM" id="Phobius"/>
    </source>
</evidence>
<evidence type="ECO:0000313" key="2">
    <source>
        <dbReference type="EMBL" id="AEG31320.1"/>
    </source>
</evidence>
<feature type="transmembrane region" description="Helical" evidence="1">
    <location>
        <begin position="97"/>
        <end position="117"/>
    </location>
</feature>
<gene>
    <name evidence="2" type="ordered locus">Thicy_0547</name>
</gene>